<dbReference type="EMBL" id="MN909556">
    <property type="protein sequence ID" value="QIS31354.1"/>
    <property type="molecule type" value="Genomic_DNA"/>
</dbReference>
<feature type="transmembrane region" description="Helical" evidence="2">
    <location>
        <begin position="66"/>
        <end position="92"/>
    </location>
</feature>
<feature type="transmembrane region" description="Helical" evidence="2">
    <location>
        <begin position="306"/>
        <end position="324"/>
    </location>
</feature>
<dbReference type="Pfam" id="PF26635">
    <property type="entry name" value="DUF8208"/>
    <property type="match status" value="1"/>
</dbReference>
<geneLocation type="plasmid" evidence="4">
    <name>p1005578_vga</name>
</geneLocation>
<evidence type="ECO:0000256" key="2">
    <source>
        <dbReference type="SAM" id="Phobius"/>
    </source>
</evidence>
<dbReference type="InterPro" id="IPR058066">
    <property type="entry name" value="pXO2-14_N"/>
</dbReference>
<accession>A0A6H0A105</accession>
<feature type="transmembrane region" description="Helical" evidence="2">
    <location>
        <begin position="365"/>
        <end position="382"/>
    </location>
</feature>
<evidence type="ECO:0000313" key="4">
    <source>
        <dbReference type="EMBL" id="QIS31354.1"/>
    </source>
</evidence>
<feature type="transmembrane region" description="Helical" evidence="2">
    <location>
        <begin position="104"/>
        <end position="121"/>
    </location>
</feature>
<dbReference type="InterPro" id="IPR039877">
    <property type="entry name" value="TMEM131-like"/>
</dbReference>
<dbReference type="InterPro" id="IPR058521">
    <property type="entry name" value="DUF8208"/>
</dbReference>
<feature type="region of interest" description="Disordered" evidence="1">
    <location>
        <begin position="578"/>
        <end position="792"/>
    </location>
</feature>
<proteinExistence type="predicted"/>
<feature type="compositionally biased region" description="Polar residues" evidence="1">
    <location>
        <begin position="636"/>
        <end position="694"/>
    </location>
</feature>
<evidence type="ECO:0000256" key="1">
    <source>
        <dbReference type="SAM" id="MobiDB-lite"/>
    </source>
</evidence>
<feature type="compositionally biased region" description="Low complexity" evidence="1">
    <location>
        <begin position="458"/>
        <end position="471"/>
    </location>
</feature>
<dbReference type="PANTHER" id="PTHR22050:SF0">
    <property type="entry name" value="TRANSMEMBRANE PROTEIN 131 HOMOLOG"/>
    <property type="match status" value="1"/>
</dbReference>
<feature type="compositionally biased region" description="Low complexity" evidence="1">
    <location>
        <begin position="433"/>
        <end position="451"/>
    </location>
</feature>
<sequence length="792" mass="85565">MNFILGDMSNMGHPGLDPANTEQINNHVASSSKLSDKDILGIFENYGNNLEITNIVTSMFRKIGWYFVQFLVWITDLVSNLAINVLTLFGLLSQDSITKLLIEAKPVLISILALSIMYIGFKMMTGRQVNKANIFTAIIVAIIFLGSLNSTMQTGSELAKESSKAVENFDPDSSTQSDDGSKAGSSLLKKNIVDIKYVAEKGFPKLKTTRNNSEYNKLNAKTAKYIDINEGIDAGDVKSKNAKKVLGKKVVVDENGKTTLGKLKDGMFGIGKEQYYRFQVKWFTAIVGLICLALGHFLAALRVASIILELVVTKIIAVGFSYALQGEKLKSTIVDIINGFISIVLIFVCLFIFKEVVGFLNDKPLGVWFIGLIAATFFMIDGPKVIERKFGYDAGLSSPWRSALAMYGAAKAGAGVAGSGIGKASDKIKQSHSNSNKTNSNSNEKSNNETNSRSEALNQQSSNSKNNQESNTRSNGERNLNEQQTATTNVGNETNSRTNQEAQEKQNSETQDVNNRQSANSQSSNTHQTLDQEMKESGHGTNDFKGVGAGHSALWANKPASGSSSLMSEENLQNVEKQINNGGSSSNTTTNTPTSAESINNGGSSSNTTTNTPTSAESINNGGSLSNTTTNTPTSAESINNGTTGNAQSRNTPLSSEATNREPQNTPKQANGFTQQRENQKPLSSNQNKGNSQYHRPKSPMSANRNNSQNRTPSQKASINRGNTGSTQSNRTHVNKPSNSNKTVNQPKQVNSVKSTNSGSNRSARPSNGSSNRSSKPTPNRPVNKQRINPKR</sequence>
<feature type="compositionally biased region" description="Polar residues" evidence="1">
    <location>
        <begin position="701"/>
        <end position="792"/>
    </location>
</feature>
<dbReference type="NCBIfam" id="NF045890">
    <property type="entry name" value="conj_pls20_p028"/>
    <property type="match status" value="1"/>
</dbReference>
<keyword evidence="2" id="KW-0812">Transmembrane</keyword>
<dbReference type="AlphaFoldDB" id="A0A6H0A105"/>
<feature type="domain" description="DUF8208" evidence="3">
    <location>
        <begin position="53"/>
        <end position="407"/>
    </location>
</feature>
<feature type="transmembrane region" description="Helical" evidence="2">
    <location>
        <begin position="282"/>
        <end position="300"/>
    </location>
</feature>
<keyword evidence="2" id="KW-1133">Transmembrane helix</keyword>
<keyword evidence="2" id="KW-0472">Membrane</keyword>
<feature type="compositionally biased region" description="Polar residues" evidence="1">
    <location>
        <begin position="481"/>
        <end position="501"/>
    </location>
</feature>
<feature type="compositionally biased region" description="Low complexity" evidence="1">
    <location>
        <begin position="514"/>
        <end position="525"/>
    </location>
</feature>
<feature type="transmembrane region" description="Helical" evidence="2">
    <location>
        <begin position="336"/>
        <end position="353"/>
    </location>
</feature>
<dbReference type="RefSeq" id="WP_050427714.1">
    <property type="nucleotide sequence ID" value="NZ_CP054441.1"/>
</dbReference>
<keyword evidence="4" id="KW-0614">Plasmid</keyword>
<feature type="compositionally biased region" description="Low complexity" evidence="1">
    <location>
        <begin position="580"/>
        <end position="635"/>
    </location>
</feature>
<reference evidence="4" key="1">
    <citation type="submission" date="2020-01" db="EMBL/GenBank/DDBJ databases">
        <title>Characterization of a novel vga gene recovered from a Staphylococcus saprophyticus causing a community-acquired urinary tract infection: Report from SENTRY Antimicrobial Surveillance Program 2017.</title>
        <authorList>
            <person name="Deshpande L.M."/>
            <person name="Cantrell L."/>
            <person name="Romero J.R."/>
            <person name="Carvalhaes C."/>
            <person name="Sader H.S."/>
            <person name="Mendes R.E."/>
        </authorList>
    </citation>
    <scope>NUCLEOTIDE SEQUENCE</scope>
    <source>
        <strain evidence="4">1005578</strain>
        <plasmid evidence="4">p1005578_vga</plasmid>
    </source>
</reference>
<evidence type="ECO:0000259" key="3">
    <source>
        <dbReference type="Pfam" id="PF26635"/>
    </source>
</evidence>
<protein>
    <recommendedName>
        <fullName evidence="3">DUF8208 domain-containing protein</fullName>
    </recommendedName>
</protein>
<feature type="transmembrane region" description="Helical" evidence="2">
    <location>
        <begin position="133"/>
        <end position="152"/>
    </location>
</feature>
<feature type="region of interest" description="Disordered" evidence="1">
    <location>
        <begin position="421"/>
        <end position="550"/>
    </location>
</feature>
<organism evidence="4">
    <name type="scientific">Staphylococcus saprophyticus</name>
    <dbReference type="NCBI Taxonomy" id="29385"/>
    <lineage>
        <taxon>Bacteria</taxon>
        <taxon>Bacillati</taxon>
        <taxon>Bacillota</taxon>
        <taxon>Bacilli</taxon>
        <taxon>Bacillales</taxon>
        <taxon>Staphylococcaceae</taxon>
        <taxon>Staphylococcus</taxon>
    </lineage>
</organism>
<dbReference type="PANTHER" id="PTHR22050">
    <property type="entry name" value="RW1 PROTEIN HOMOLOG"/>
    <property type="match status" value="1"/>
</dbReference>
<dbReference type="GO" id="GO:0016020">
    <property type="term" value="C:membrane"/>
    <property type="evidence" value="ECO:0007669"/>
    <property type="project" value="TreeGrafter"/>
</dbReference>
<name>A0A6H0A105_STASA</name>